<feature type="compositionally biased region" description="Basic and acidic residues" evidence="1">
    <location>
        <begin position="214"/>
        <end position="226"/>
    </location>
</feature>
<dbReference type="STRING" id="230819.A0A5C3KS38"/>
<dbReference type="InterPro" id="IPR045341">
    <property type="entry name" value="DUF6532"/>
</dbReference>
<name>A0A5C3KS38_COPMA</name>
<feature type="compositionally biased region" description="Polar residues" evidence="1">
    <location>
        <begin position="1"/>
        <end position="13"/>
    </location>
</feature>
<gene>
    <name evidence="3" type="ORF">FA15DRAFT_705506</name>
</gene>
<dbReference type="EMBL" id="ML210219">
    <property type="protein sequence ID" value="TFK23430.1"/>
    <property type="molecule type" value="Genomic_DNA"/>
</dbReference>
<feature type="compositionally biased region" description="Polar residues" evidence="1">
    <location>
        <begin position="239"/>
        <end position="251"/>
    </location>
</feature>
<protein>
    <recommendedName>
        <fullName evidence="2">DUF6532 domain-containing protein</fullName>
    </recommendedName>
</protein>
<proteinExistence type="predicted"/>
<evidence type="ECO:0000256" key="1">
    <source>
        <dbReference type="SAM" id="MobiDB-lite"/>
    </source>
</evidence>
<accession>A0A5C3KS38</accession>
<reference evidence="3 4" key="1">
    <citation type="journal article" date="2019" name="Nat. Ecol. Evol.">
        <title>Megaphylogeny resolves global patterns of mushroom evolution.</title>
        <authorList>
            <person name="Varga T."/>
            <person name="Krizsan K."/>
            <person name="Foldi C."/>
            <person name="Dima B."/>
            <person name="Sanchez-Garcia M."/>
            <person name="Sanchez-Ramirez S."/>
            <person name="Szollosi G.J."/>
            <person name="Szarkandi J.G."/>
            <person name="Papp V."/>
            <person name="Albert L."/>
            <person name="Andreopoulos W."/>
            <person name="Angelini C."/>
            <person name="Antonin V."/>
            <person name="Barry K.W."/>
            <person name="Bougher N.L."/>
            <person name="Buchanan P."/>
            <person name="Buyck B."/>
            <person name="Bense V."/>
            <person name="Catcheside P."/>
            <person name="Chovatia M."/>
            <person name="Cooper J."/>
            <person name="Damon W."/>
            <person name="Desjardin D."/>
            <person name="Finy P."/>
            <person name="Geml J."/>
            <person name="Haridas S."/>
            <person name="Hughes K."/>
            <person name="Justo A."/>
            <person name="Karasinski D."/>
            <person name="Kautmanova I."/>
            <person name="Kiss B."/>
            <person name="Kocsube S."/>
            <person name="Kotiranta H."/>
            <person name="LaButti K.M."/>
            <person name="Lechner B.E."/>
            <person name="Liimatainen K."/>
            <person name="Lipzen A."/>
            <person name="Lukacs Z."/>
            <person name="Mihaltcheva S."/>
            <person name="Morgado L.N."/>
            <person name="Niskanen T."/>
            <person name="Noordeloos M.E."/>
            <person name="Ohm R.A."/>
            <person name="Ortiz-Santana B."/>
            <person name="Ovrebo C."/>
            <person name="Racz N."/>
            <person name="Riley R."/>
            <person name="Savchenko A."/>
            <person name="Shiryaev A."/>
            <person name="Soop K."/>
            <person name="Spirin V."/>
            <person name="Szebenyi C."/>
            <person name="Tomsovsky M."/>
            <person name="Tulloss R.E."/>
            <person name="Uehling J."/>
            <person name="Grigoriev I.V."/>
            <person name="Vagvolgyi C."/>
            <person name="Papp T."/>
            <person name="Martin F.M."/>
            <person name="Miettinen O."/>
            <person name="Hibbett D.S."/>
            <person name="Nagy L.G."/>
        </authorList>
    </citation>
    <scope>NUCLEOTIDE SEQUENCE [LARGE SCALE GENOMIC DNA]</scope>
    <source>
        <strain evidence="3 4">CBS 121175</strain>
    </source>
</reference>
<sequence>MGLGTKCTSTSASLVVPEGTKRKTSYNRNHPDPQPTRTRRAKGQIQQEKACKAQEDATQADIQKSTRSKSVQKVAAVEDSIRCQQKELESQNPHPHINIYQEYETTKSSTPESEEDDHDMPMPEIDHDSDLGVPQMSDYPGTSDLEGISFGNIIHDNSENEEERDLTADIGRDEVDQDQGYLDSQQEDSNVTSDEDEELYQQLKKKRQQKKKEKGALRGEVGEARKVRPGAAYGKKLNQKQLVVPSTNTKAPSGLPNDWRNCVQTQQPPVPKPSRLTTTQPVPSTSPATIILPTFPAIPVPVRQSKATVLKQKHGTKSMGLVAKTVSISDDLQTKAIPSQVKKRNYTFCDLPFGNDRTETAKWQEKMMPIILDFAGSVDLVFGVTSMPQFDIVVKEVWEELFGDKYKYDSTVLSVATSGVCTWQSEIGKRALKVVVAYFKNHSETFKTTTARAQEVAQLLEKNSFVYDNPVAKLEHALKLWKNGRDPNSVGDSTDPLKNFVWRFWEEHVNFHLSTIKQLTVRHWGKIEVMTWKADDGAPQIESDELEQDTDRFDMNTDIVLSGDEGDHMPFDEED</sequence>
<feature type="compositionally biased region" description="Basic residues" evidence="1">
    <location>
        <begin position="203"/>
        <end position="213"/>
    </location>
</feature>
<organism evidence="3 4">
    <name type="scientific">Coprinopsis marcescibilis</name>
    <name type="common">Agaric fungus</name>
    <name type="synonym">Psathyrella marcescibilis</name>
    <dbReference type="NCBI Taxonomy" id="230819"/>
    <lineage>
        <taxon>Eukaryota</taxon>
        <taxon>Fungi</taxon>
        <taxon>Dikarya</taxon>
        <taxon>Basidiomycota</taxon>
        <taxon>Agaricomycotina</taxon>
        <taxon>Agaricomycetes</taxon>
        <taxon>Agaricomycetidae</taxon>
        <taxon>Agaricales</taxon>
        <taxon>Agaricineae</taxon>
        <taxon>Psathyrellaceae</taxon>
        <taxon>Coprinopsis</taxon>
    </lineage>
</organism>
<feature type="compositionally biased region" description="Basic and acidic residues" evidence="1">
    <location>
        <begin position="119"/>
        <end position="130"/>
    </location>
</feature>
<feature type="compositionally biased region" description="Basic and acidic residues" evidence="1">
    <location>
        <begin position="165"/>
        <end position="174"/>
    </location>
</feature>
<feature type="domain" description="DUF6532" evidence="2">
    <location>
        <begin position="392"/>
        <end position="473"/>
    </location>
</feature>
<keyword evidence="4" id="KW-1185">Reference proteome</keyword>
<evidence type="ECO:0000313" key="3">
    <source>
        <dbReference type="EMBL" id="TFK23430.1"/>
    </source>
</evidence>
<dbReference type="AlphaFoldDB" id="A0A5C3KS38"/>
<feature type="region of interest" description="Disordered" evidence="1">
    <location>
        <begin position="84"/>
        <end position="283"/>
    </location>
</feature>
<evidence type="ECO:0000313" key="4">
    <source>
        <dbReference type="Proteomes" id="UP000307440"/>
    </source>
</evidence>
<dbReference type="Proteomes" id="UP000307440">
    <property type="component" value="Unassembled WGS sequence"/>
</dbReference>
<evidence type="ECO:0000259" key="2">
    <source>
        <dbReference type="Pfam" id="PF20149"/>
    </source>
</evidence>
<feature type="compositionally biased region" description="Polar residues" evidence="1">
    <location>
        <begin position="182"/>
        <end position="192"/>
    </location>
</feature>
<feature type="region of interest" description="Disordered" evidence="1">
    <location>
        <begin position="1"/>
        <end position="72"/>
    </location>
</feature>
<dbReference type="Pfam" id="PF20149">
    <property type="entry name" value="DUF6532"/>
    <property type="match status" value="1"/>
</dbReference>
<feature type="compositionally biased region" description="Low complexity" evidence="1">
    <location>
        <begin position="102"/>
        <end position="111"/>
    </location>
</feature>
<feature type="compositionally biased region" description="Polar residues" evidence="1">
    <location>
        <begin position="56"/>
        <end position="71"/>
    </location>
</feature>
<dbReference type="OrthoDB" id="2755811at2759"/>